<accession>A0ABR1AHJ5</accession>
<reference evidence="3 4" key="1">
    <citation type="submission" date="2023-09" db="EMBL/GenBank/DDBJ databases">
        <title>Genomes of two closely related lineages of the louse Polyplax serrata with different host specificities.</title>
        <authorList>
            <person name="Martinu J."/>
            <person name="Tarabai H."/>
            <person name="Stefka J."/>
            <person name="Hypsa V."/>
        </authorList>
    </citation>
    <scope>NUCLEOTIDE SEQUENCE [LARGE SCALE GENOMIC DNA]</scope>
    <source>
        <strain evidence="3">98ZLc_SE</strain>
    </source>
</reference>
<gene>
    <name evidence="3" type="ORF">RUM44_006230</name>
</gene>
<dbReference type="EMBL" id="JAWJWF010000048">
    <property type="protein sequence ID" value="KAK6619831.1"/>
    <property type="molecule type" value="Genomic_DNA"/>
</dbReference>
<name>A0ABR1AHJ5_POLSC</name>
<sequence length="309" mass="35058">MFQILPDNKNSVDYGGEENLTLFNCINNPREERFALGSVDETPNANELEPTNNCTKMQIVAREVKFQEGDRSVIQAEIKPHSTPATFLWLGKNYELAEGICIPRNTLYSHYVHFCQTNAMSPLNSASFGKIIRQAFPSLTTRRLGTRGQSQYHYCGIAIKDTSPYYEIAFSKMIFSCGDGKKVPDKNVTAVSVSRNKGNLKVWPNFPNMKEIPFPPHVSQEKVSSFIIMYHTHCQRIFDTIVRGTLDEAYQFFEHFWQGVPSHLSDLLNTNTVVNMVGVCDSILYRTISTVLMPSVLKKISTMLKTHIN</sequence>
<protein>
    <recommendedName>
        <fullName evidence="2">RFX-type winged-helix domain-containing protein</fullName>
    </recommendedName>
</protein>
<organism evidence="3 4">
    <name type="scientific">Polyplax serrata</name>
    <name type="common">Common mouse louse</name>
    <dbReference type="NCBI Taxonomy" id="468196"/>
    <lineage>
        <taxon>Eukaryota</taxon>
        <taxon>Metazoa</taxon>
        <taxon>Ecdysozoa</taxon>
        <taxon>Arthropoda</taxon>
        <taxon>Hexapoda</taxon>
        <taxon>Insecta</taxon>
        <taxon>Pterygota</taxon>
        <taxon>Neoptera</taxon>
        <taxon>Paraneoptera</taxon>
        <taxon>Psocodea</taxon>
        <taxon>Troctomorpha</taxon>
        <taxon>Phthiraptera</taxon>
        <taxon>Anoplura</taxon>
        <taxon>Polyplacidae</taxon>
        <taxon>Polyplax</taxon>
    </lineage>
</organism>
<feature type="domain" description="RFX-type winged-helix" evidence="2">
    <location>
        <begin position="86"/>
        <end position="161"/>
    </location>
</feature>
<dbReference type="PROSITE" id="PS51526">
    <property type="entry name" value="RFX_DBD"/>
    <property type="match status" value="1"/>
</dbReference>
<dbReference type="SUPFAM" id="SSF46785">
    <property type="entry name" value="Winged helix' DNA-binding domain"/>
    <property type="match status" value="1"/>
</dbReference>
<dbReference type="Gene3D" id="1.10.10.10">
    <property type="entry name" value="Winged helix-like DNA-binding domain superfamily/Winged helix DNA-binding domain"/>
    <property type="match status" value="1"/>
</dbReference>
<comment type="caution">
    <text evidence="3">The sequence shown here is derived from an EMBL/GenBank/DDBJ whole genome shotgun (WGS) entry which is preliminary data.</text>
</comment>
<dbReference type="Pfam" id="PF02257">
    <property type="entry name" value="RFX_DNA_binding"/>
    <property type="match status" value="1"/>
</dbReference>
<evidence type="ECO:0000259" key="2">
    <source>
        <dbReference type="PROSITE" id="PS51526"/>
    </source>
</evidence>
<dbReference type="InterPro" id="IPR057321">
    <property type="entry name" value="RFX1-4/6/8-like_BCD"/>
</dbReference>
<dbReference type="Proteomes" id="UP001359485">
    <property type="component" value="Unassembled WGS sequence"/>
</dbReference>
<dbReference type="InterPro" id="IPR036390">
    <property type="entry name" value="WH_DNA-bd_sf"/>
</dbReference>
<evidence type="ECO:0000313" key="4">
    <source>
        <dbReference type="Proteomes" id="UP001359485"/>
    </source>
</evidence>
<dbReference type="InterPro" id="IPR003150">
    <property type="entry name" value="DNA-bd_RFX"/>
</dbReference>
<keyword evidence="4" id="KW-1185">Reference proteome</keyword>
<dbReference type="Pfam" id="PF25340">
    <property type="entry name" value="BCD_RFX"/>
    <property type="match status" value="1"/>
</dbReference>
<dbReference type="PANTHER" id="PTHR12619:SF5">
    <property type="entry name" value="TRANSCRIPTION FACTOR RFX4"/>
    <property type="match status" value="1"/>
</dbReference>
<dbReference type="InterPro" id="IPR036388">
    <property type="entry name" value="WH-like_DNA-bd_sf"/>
</dbReference>
<evidence type="ECO:0000256" key="1">
    <source>
        <dbReference type="ARBA" id="ARBA00023125"/>
    </source>
</evidence>
<evidence type="ECO:0000313" key="3">
    <source>
        <dbReference type="EMBL" id="KAK6619831.1"/>
    </source>
</evidence>
<dbReference type="InterPro" id="IPR039779">
    <property type="entry name" value="RFX-like"/>
</dbReference>
<keyword evidence="1" id="KW-0238">DNA-binding</keyword>
<dbReference type="PANTHER" id="PTHR12619">
    <property type="entry name" value="RFX TRANSCRIPTION FACTOR FAMILY"/>
    <property type="match status" value="1"/>
</dbReference>
<proteinExistence type="predicted"/>